<gene>
    <name evidence="12" type="ORF">SEMRO_3615_G349710.1</name>
</gene>
<comment type="caution">
    <text evidence="12">The sequence shown here is derived from an EMBL/GenBank/DDBJ whole genome shotgun (WGS) entry which is preliminary data.</text>
</comment>
<evidence type="ECO:0000256" key="6">
    <source>
        <dbReference type="ARBA" id="ARBA00023170"/>
    </source>
</evidence>
<evidence type="ECO:0000256" key="1">
    <source>
        <dbReference type="ARBA" id="ARBA00004141"/>
    </source>
</evidence>
<keyword evidence="6 12" id="KW-0675">Receptor</keyword>
<proteinExistence type="predicted"/>
<feature type="transmembrane region" description="Helical" evidence="9">
    <location>
        <begin position="760"/>
        <end position="782"/>
    </location>
</feature>
<sequence length="788" mass="86218">MDITSSAQRSLFLLLLMGLVVMASSSSASGTTTPLLASLPSCSHSTYELTKLPTEEAIEVSPCVIANIKPEPSENTTIIPLVHVTPTSCGTGRDGAVTGVKVINAGRGVPIGFAQDHFVKFHLVSVTAGSSRAAGYEGRHQYILRGLVEELQAPYIVGSCSFVASIEKPVARDLEAILMAQVGPPSFYHPSNSNPFVFGIHINSDTYPLPNVQALDFWAAQNNPSRDIPVRVIYRQESEFFRSTCQSAIRALQKSGFTNIEIMEFDPTGDDNGDGIENELDAITLGEIADKACPPDHPPDFHPALFVCTVTEHDVLFDRWRQNQCRPTSMWLTAATWTWAARNPELLPYLHGGGQWHPALDYGDEFFDSGTELLQHTYQEYGYNGTYDQLVGYTIPYLYAKHLQNAYKVTTHPNPLEDFATAEGRERLRRDMMVLTADTIFGKVAFDQNQRNVGRGAAGTQWLPFEKGEFSGGRRKKEPAFNNQSDAVFANALVSPLLQAQTSIVLPSPSATECVQGSFLNHTALKTQSSILLSACELCPIDTYSTRDNNVAGFCSSCPVGSTTKGRSGQTECIPNEELNYISQELLIVGYTLFGTITFVCLVMASWLWSHKANVLVRISQPLLLVLVIFGCWISSLSIVFLGVQAEVASDMVNAACMATPWLYGVGFAVAYGPLLAKLLRIMLVSRAGRKKQMGKSTGSQRAVGLKEVSGLVGIILIIQLAILTAWQIDSPIQWTREVIEEVDGFATVSVGRCESDHQYAYFGALVGFQLLCLLGALVLSYQTRHIH</sequence>
<dbReference type="EMBL" id="CAICTM010003613">
    <property type="protein sequence ID" value="CAB9531508.1"/>
    <property type="molecule type" value="Genomic_DNA"/>
</dbReference>
<dbReference type="Pfam" id="PF00003">
    <property type="entry name" value="7tm_3"/>
    <property type="match status" value="1"/>
</dbReference>
<dbReference type="InterPro" id="IPR017978">
    <property type="entry name" value="GPCR_3_C"/>
</dbReference>
<dbReference type="GO" id="GO:0038039">
    <property type="term" value="C:G protein-coupled receptor heterodimeric complex"/>
    <property type="evidence" value="ECO:0007669"/>
    <property type="project" value="TreeGrafter"/>
</dbReference>
<dbReference type="PANTHER" id="PTHR10519">
    <property type="entry name" value="GABA-B RECEPTOR"/>
    <property type="match status" value="1"/>
</dbReference>
<reference evidence="12" key="1">
    <citation type="submission" date="2020-06" db="EMBL/GenBank/DDBJ databases">
        <authorList>
            <consortium name="Plant Systems Biology data submission"/>
        </authorList>
    </citation>
    <scope>NUCLEOTIDE SEQUENCE</scope>
    <source>
        <strain evidence="12">D6</strain>
    </source>
</reference>
<keyword evidence="13" id="KW-1185">Reference proteome</keyword>
<evidence type="ECO:0000256" key="10">
    <source>
        <dbReference type="SAM" id="SignalP"/>
    </source>
</evidence>
<dbReference type="SUPFAM" id="SSF53822">
    <property type="entry name" value="Periplasmic binding protein-like I"/>
    <property type="match status" value="1"/>
</dbReference>
<keyword evidence="2 9" id="KW-0812">Transmembrane</keyword>
<comment type="subcellular location">
    <subcellularLocation>
        <location evidence="1">Membrane</location>
        <topology evidence="1">Multi-pass membrane protein</topology>
    </subcellularLocation>
</comment>
<keyword evidence="5 9" id="KW-0472">Membrane</keyword>
<dbReference type="PROSITE" id="PS50259">
    <property type="entry name" value="G_PROTEIN_RECEP_F3_4"/>
    <property type="match status" value="1"/>
</dbReference>
<keyword evidence="7" id="KW-0325">Glycoprotein</keyword>
<name>A0A9N8I1H4_9STRA</name>
<keyword evidence="3 9" id="KW-1133">Transmembrane helix</keyword>
<organism evidence="12 13">
    <name type="scientific">Seminavis robusta</name>
    <dbReference type="NCBI Taxonomy" id="568900"/>
    <lineage>
        <taxon>Eukaryota</taxon>
        <taxon>Sar</taxon>
        <taxon>Stramenopiles</taxon>
        <taxon>Ochrophyta</taxon>
        <taxon>Bacillariophyta</taxon>
        <taxon>Bacillariophyceae</taxon>
        <taxon>Bacillariophycidae</taxon>
        <taxon>Naviculales</taxon>
        <taxon>Naviculaceae</taxon>
        <taxon>Seminavis</taxon>
    </lineage>
</organism>
<evidence type="ECO:0000256" key="2">
    <source>
        <dbReference type="ARBA" id="ARBA00022692"/>
    </source>
</evidence>
<keyword evidence="10" id="KW-0732">Signal</keyword>
<evidence type="ECO:0000313" key="12">
    <source>
        <dbReference type="EMBL" id="CAB9531508.1"/>
    </source>
</evidence>
<feature type="transmembrane region" description="Helical" evidence="9">
    <location>
        <begin position="662"/>
        <end position="684"/>
    </location>
</feature>
<dbReference type="InterPro" id="IPR002455">
    <property type="entry name" value="GPCR3_GABA-B"/>
</dbReference>
<feature type="transmembrane region" description="Helical" evidence="9">
    <location>
        <begin position="586"/>
        <end position="610"/>
    </location>
</feature>
<evidence type="ECO:0000256" key="5">
    <source>
        <dbReference type="ARBA" id="ARBA00023136"/>
    </source>
</evidence>
<feature type="transmembrane region" description="Helical" evidence="9">
    <location>
        <begin position="705"/>
        <end position="729"/>
    </location>
</feature>
<dbReference type="Proteomes" id="UP001153069">
    <property type="component" value="Unassembled WGS sequence"/>
</dbReference>
<feature type="chain" id="PRO_5040241464" evidence="10">
    <location>
        <begin position="29"/>
        <end position="788"/>
    </location>
</feature>
<evidence type="ECO:0000313" key="13">
    <source>
        <dbReference type="Proteomes" id="UP001153069"/>
    </source>
</evidence>
<dbReference type="InterPro" id="IPR028082">
    <property type="entry name" value="Peripla_BP_I"/>
</dbReference>
<feature type="domain" description="G-protein coupled receptors family 3 profile" evidence="11">
    <location>
        <begin position="655"/>
        <end position="788"/>
    </location>
</feature>
<feature type="signal peptide" evidence="10">
    <location>
        <begin position="1"/>
        <end position="28"/>
    </location>
</feature>
<accession>A0A9N8I1H4</accession>
<evidence type="ECO:0000256" key="3">
    <source>
        <dbReference type="ARBA" id="ARBA00022989"/>
    </source>
</evidence>
<evidence type="ECO:0000256" key="9">
    <source>
        <dbReference type="SAM" id="Phobius"/>
    </source>
</evidence>
<protein>
    <submittedName>
        <fullName evidence="12">Acid type B receptor subunit 1 (Partial)</fullName>
    </submittedName>
</protein>
<keyword evidence="4" id="KW-0297">G-protein coupled receptor</keyword>
<evidence type="ECO:0000259" key="11">
    <source>
        <dbReference type="PROSITE" id="PS50259"/>
    </source>
</evidence>
<dbReference type="GO" id="GO:0004965">
    <property type="term" value="F:G protein-coupled GABA receptor activity"/>
    <property type="evidence" value="ECO:0007669"/>
    <property type="project" value="InterPro"/>
</dbReference>
<dbReference type="PANTHER" id="PTHR10519:SF20">
    <property type="entry name" value="G-PROTEIN COUPLED RECEPTOR 156-RELATED"/>
    <property type="match status" value="1"/>
</dbReference>
<evidence type="ECO:0000256" key="4">
    <source>
        <dbReference type="ARBA" id="ARBA00023040"/>
    </source>
</evidence>
<dbReference type="OrthoDB" id="40097at2759"/>
<evidence type="ECO:0000256" key="8">
    <source>
        <dbReference type="ARBA" id="ARBA00023224"/>
    </source>
</evidence>
<keyword evidence="8" id="KW-0807">Transducer</keyword>
<feature type="non-terminal residue" evidence="12">
    <location>
        <position position="788"/>
    </location>
</feature>
<dbReference type="AlphaFoldDB" id="A0A9N8I1H4"/>
<feature type="transmembrane region" description="Helical" evidence="9">
    <location>
        <begin position="622"/>
        <end position="642"/>
    </location>
</feature>
<evidence type="ECO:0000256" key="7">
    <source>
        <dbReference type="ARBA" id="ARBA00023180"/>
    </source>
</evidence>